<comment type="caution">
    <text evidence="1">Lacks conserved residue(s) required for the propagation of feature annotation.</text>
</comment>
<reference evidence="5" key="1">
    <citation type="submission" date="2016-06" db="UniProtKB">
        <authorList>
            <consortium name="WormBaseParasite"/>
        </authorList>
    </citation>
    <scope>IDENTIFICATION</scope>
</reference>
<accession>A0A183CWR2</accession>
<keyword evidence="4" id="KW-1185">Reference proteome</keyword>
<dbReference type="InterPro" id="IPR050372">
    <property type="entry name" value="Neurexin-related_CASP"/>
</dbReference>
<evidence type="ECO:0000256" key="1">
    <source>
        <dbReference type="PROSITE-ProRule" id="PRU00122"/>
    </source>
</evidence>
<proteinExistence type="predicted"/>
<sequence length="231" mass="26368">MTTSRNLQCGAALLEEKDGEGAAQFGITEASHSRINFEDNYPDINQFKVEFAFRTTTPNGMIWIWASYKSYTRYFFLNLVNGLLQLEIITLTLQAKGHKAPKILVYKSEKLNNGKWRNVRIQKQDREILIKVGAYPAQSMKDAPSAKVMRKRMYVGGVISRHRKQFNLTVPAFSGCIRDFTVDDIPRDLFASQRDVIPCAVASKSVYVHEGGYMTFGKSDFMFFFCKTMVL</sequence>
<dbReference type="Pfam" id="PF02210">
    <property type="entry name" value="Laminin_G_2"/>
    <property type="match status" value="1"/>
</dbReference>
<dbReference type="AlphaFoldDB" id="A0A183CWR2"/>
<dbReference type="CDD" id="cd00110">
    <property type="entry name" value="LamG"/>
    <property type="match status" value="1"/>
</dbReference>
<evidence type="ECO:0000259" key="2">
    <source>
        <dbReference type="PROSITE" id="PS50025"/>
    </source>
</evidence>
<dbReference type="PANTHER" id="PTHR15036:SF85">
    <property type="entry name" value="SP2353, ISOFORM A"/>
    <property type="match status" value="1"/>
</dbReference>
<evidence type="ECO:0000313" key="3">
    <source>
        <dbReference type="EMBL" id="VDK28994.1"/>
    </source>
</evidence>
<dbReference type="Gene3D" id="2.60.120.200">
    <property type="match status" value="1"/>
</dbReference>
<dbReference type="EMBL" id="UYRT01000950">
    <property type="protein sequence ID" value="VDK28994.1"/>
    <property type="molecule type" value="Genomic_DNA"/>
</dbReference>
<feature type="domain" description="Laminin G" evidence="2">
    <location>
        <begin position="24"/>
        <end position="199"/>
    </location>
</feature>
<evidence type="ECO:0000313" key="5">
    <source>
        <dbReference type="WBParaSite" id="GPUH_0000090301-mRNA-1"/>
    </source>
</evidence>
<dbReference type="PANTHER" id="PTHR15036">
    <property type="entry name" value="PIKACHURIN-LIKE PROTEIN"/>
    <property type="match status" value="1"/>
</dbReference>
<dbReference type="WBParaSite" id="GPUH_0000090301-mRNA-1">
    <property type="protein sequence ID" value="GPUH_0000090301-mRNA-1"/>
    <property type="gene ID" value="GPUH_0000090301"/>
</dbReference>
<dbReference type="GO" id="GO:0016020">
    <property type="term" value="C:membrane"/>
    <property type="evidence" value="ECO:0007669"/>
    <property type="project" value="UniProtKB-SubCell"/>
</dbReference>
<protein>
    <submittedName>
        <fullName evidence="5">LAM_G_DOMAIN domain-containing protein</fullName>
    </submittedName>
</protein>
<dbReference type="SUPFAM" id="SSF49899">
    <property type="entry name" value="Concanavalin A-like lectins/glucanases"/>
    <property type="match status" value="1"/>
</dbReference>
<name>A0A183CWR2_9BILA</name>
<dbReference type="PROSITE" id="PS50025">
    <property type="entry name" value="LAM_G_DOMAIN"/>
    <property type="match status" value="1"/>
</dbReference>
<dbReference type="InterPro" id="IPR013320">
    <property type="entry name" value="ConA-like_dom_sf"/>
</dbReference>
<evidence type="ECO:0000313" key="4">
    <source>
        <dbReference type="Proteomes" id="UP000271098"/>
    </source>
</evidence>
<dbReference type="Proteomes" id="UP000271098">
    <property type="component" value="Unassembled WGS sequence"/>
</dbReference>
<gene>
    <name evidence="3" type="ORF">GPUH_LOCUS903</name>
</gene>
<reference evidence="3 4" key="2">
    <citation type="submission" date="2018-11" db="EMBL/GenBank/DDBJ databases">
        <authorList>
            <consortium name="Pathogen Informatics"/>
        </authorList>
    </citation>
    <scope>NUCLEOTIDE SEQUENCE [LARGE SCALE GENOMIC DNA]</scope>
</reference>
<dbReference type="SMART" id="SM00282">
    <property type="entry name" value="LamG"/>
    <property type="match status" value="1"/>
</dbReference>
<dbReference type="InterPro" id="IPR001791">
    <property type="entry name" value="Laminin_G"/>
</dbReference>
<organism evidence="5">
    <name type="scientific">Gongylonema pulchrum</name>
    <dbReference type="NCBI Taxonomy" id="637853"/>
    <lineage>
        <taxon>Eukaryota</taxon>
        <taxon>Metazoa</taxon>
        <taxon>Ecdysozoa</taxon>
        <taxon>Nematoda</taxon>
        <taxon>Chromadorea</taxon>
        <taxon>Rhabditida</taxon>
        <taxon>Spirurina</taxon>
        <taxon>Spiruromorpha</taxon>
        <taxon>Spiruroidea</taxon>
        <taxon>Gongylonematidae</taxon>
        <taxon>Gongylonema</taxon>
    </lineage>
</organism>
<dbReference type="OrthoDB" id="5863563at2759"/>